<dbReference type="EMBL" id="CP002691">
    <property type="protein sequence ID" value="AEE53957.1"/>
    <property type="molecule type" value="Genomic_DNA"/>
</dbReference>
<dbReference type="eggNOG" id="COG1477">
    <property type="taxonomic scope" value="Bacteria"/>
</dbReference>
<dbReference type="InterPro" id="IPR003374">
    <property type="entry name" value="ApbE-like_sf"/>
</dbReference>
<dbReference type="Gene3D" id="3.10.520.10">
    <property type="entry name" value="ApbE-like domains"/>
    <property type="match status" value="1"/>
</dbReference>
<reference key="2">
    <citation type="submission" date="2011-04" db="EMBL/GenBank/DDBJ databases">
        <title>Complete sequence of chromosome of Haliscomenobacter hydrossis DSM 1100.</title>
        <authorList>
            <consortium name="US DOE Joint Genome Institute (JGI-PGF)"/>
            <person name="Lucas S."/>
            <person name="Han J."/>
            <person name="Lapidus A."/>
            <person name="Bruce D."/>
            <person name="Goodwin L."/>
            <person name="Pitluck S."/>
            <person name="Peters L."/>
            <person name="Kyrpides N."/>
            <person name="Mavromatis K."/>
            <person name="Ivanova N."/>
            <person name="Ovchinnikova G."/>
            <person name="Pagani I."/>
            <person name="Daligault H."/>
            <person name="Detter J.C."/>
            <person name="Han C."/>
            <person name="Land M."/>
            <person name="Hauser L."/>
            <person name="Markowitz V."/>
            <person name="Cheng J.-F."/>
            <person name="Hugenholtz P."/>
            <person name="Woyke T."/>
            <person name="Wu D."/>
            <person name="Verbarg S."/>
            <person name="Frueling A."/>
            <person name="Brambilla E."/>
            <person name="Klenk H.-P."/>
            <person name="Eisen J.A."/>
        </authorList>
    </citation>
    <scope>NUCLEOTIDE SEQUENCE</scope>
    <source>
        <strain>DSM 1100</strain>
    </source>
</reference>
<dbReference type="HOGENOM" id="CLU_044403_5_1_10"/>
<evidence type="ECO:0000256" key="1">
    <source>
        <dbReference type="ARBA" id="ARBA00011955"/>
    </source>
</evidence>
<evidence type="ECO:0000256" key="4">
    <source>
        <dbReference type="ARBA" id="ARBA00022679"/>
    </source>
</evidence>
<comment type="similarity">
    <text evidence="10">Belongs to the ApbE family.</text>
</comment>
<keyword evidence="12" id="KW-0449">Lipoprotein</keyword>
<dbReference type="PANTHER" id="PTHR30040">
    <property type="entry name" value="THIAMINE BIOSYNTHESIS LIPOPROTEIN APBE"/>
    <property type="match status" value="1"/>
</dbReference>
<evidence type="ECO:0000256" key="10">
    <source>
        <dbReference type="PIRNR" id="PIRNR006268"/>
    </source>
</evidence>
<dbReference type="SUPFAM" id="SSF143631">
    <property type="entry name" value="ApbE-like"/>
    <property type="match status" value="1"/>
</dbReference>
<accession>F4L3K7</accession>
<evidence type="ECO:0000256" key="7">
    <source>
        <dbReference type="ARBA" id="ARBA00022842"/>
    </source>
</evidence>
<evidence type="ECO:0000256" key="6">
    <source>
        <dbReference type="ARBA" id="ARBA00022827"/>
    </source>
</evidence>
<reference evidence="12 13" key="1">
    <citation type="journal article" date="2011" name="Stand. Genomic Sci.">
        <title>Complete genome sequence of Haliscomenobacter hydrossis type strain (O).</title>
        <authorList>
            <consortium name="US DOE Joint Genome Institute (JGI-PGF)"/>
            <person name="Daligault H."/>
            <person name="Lapidus A."/>
            <person name="Zeytun A."/>
            <person name="Nolan M."/>
            <person name="Lucas S."/>
            <person name="Del Rio T.G."/>
            <person name="Tice H."/>
            <person name="Cheng J.F."/>
            <person name="Tapia R."/>
            <person name="Han C."/>
            <person name="Goodwin L."/>
            <person name="Pitluck S."/>
            <person name="Liolios K."/>
            <person name="Pagani I."/>
            <person name="Ivanova N."/>
            <person name="Huntemann M."/>
            <person name="Mavromatis K."/>
            <person name="Mikhailova N."/>
            <person name="Pati A."/>
            <person name="Chen A."/>
            <person name="Palaniappan K."/>
            <person name="Land M."/>
            <person name="Hauser L."/>
            <person name="Brambilla E.M."/>
            <person name="Rohde M."/>
            <person name="Verbarg S."/>
            <person name="Goker M."/>
            <person name="Bristow J."/>
            <person name="Eisen J.A."/>
            <person name="Markowitz V."/>
            <person name="Hugenholtz P."/>
            <person name="Kyrpides N.C."/>
            <person name="Klenk H.P."/>
            <person name="Woyke T."/>
        </authorList>
    </citation>
    <scope>NUCLEOTIDE SEQUENCE [LARGE SCALE GENOMIC DNA]</scope>
    <source>
        <strain evidence="13">ATCC 27775 / DSM 1100 / LMG 10767 / O</strain>
    </source>
</reference>
<evidence type="ECO:0000256" key="2">
    <source>
        <dbReference type="ARBA" id="ARBA00016337"/>
    </source>
</evidence>
<feature type="binding site" evidence="11">
    <location>
        <position position="166"/>
    </location>
    <ligand>
        <name>Mg(2+)</name>
        <dbReference type="ChEBI" id="CHEBI:18420"/>
    </ligand>
</feature>
<keyword evidence="7 10" id="KW-0460">Magnesium</keyword>
<evidence type="ECO:0000256" key="11">
    <source>
        <dbReference type="PIRSR" id="PIRSR006268-2"/>
    </source>
</evidence>
<keyword evidence="13" id="KW-1185">Reference proteome</keyword>
<dbReference type="Proteomes" id="UP000008461">
    <property type="component" value="Chromosome"/>
</dbReference>
<dbReference type="STRING" id="760192.Halhy_6135"/>
<evidence type="ECO:0000313" key="13">
    <source>
        <dbReference type="Proteomes" id="UP000008461"/>
    </source>
</evidence>
<dbReference type="Pfam" id="PF02424">
    <property type="entry name" value="ApbE"/>
    <property type="match status" value="1"/>
</dbReference>
<keyword evidence="3 10" id="KW-0285">Flavoprotein</keyword>
<dbReference type="InterPro" id="IPR024932">
    <property type="entry name" value="ApbE"/>
</dbReference>
<evidence type="ECO:0000256" key="8">
    <source>
        <dbReference type="ARBA" id="ARBA00031306"/>
    </source>
</evidence>
<organism evidence="12 13">
    <name type="scientific">Haliscomenobacter hydrossis (strain ATCC 27775 / DSM 1100 / LMG 10767 / O)</name>
    <dbReference type="NCBI Taxonomy" id="760192"/>
    <lineage>
        <taxon>Bacteria</taxon>
        <taxon>Pseudomonadati</taxon>
        <taxon>Bacteroidota</taxon>
        <taxon>Saprospiria</taxon>
        <taxon>Saprospirales</taxon>
        <taxon>Haliscomenobacteraceae</taxon>
        <taxon>Haliscomenobacter</taxon>
    </lineage>
</organism>
<keyword evidence="4 10" id="KW-0808">Transferase</keyword>
<dbReference type="OrthoDB" id="9778595at2"/>
<dbReference type="KEGG" id="hhy:Halhy_6135"/>
<gene>
    <name evidence="12" type="ordered locus">Halhy_6135</name>
</gene>
<sequence>MRFFCWFSLIPVFAIAQRQEFFHPQMGTLFQIVLYSSDSLQAKELANRAFARIDSLNAIFSDYVENSEINRLSASAGTGQKIKVSQDMWQLISVSQKISRHSNGAFDLSIGPLSKLWRRAFRQMKFPDLDEIEAARQLVNYRAIRRYPLSRTIKLEHVGMRLDAGGIAKGYAVDEALKIIHKAGIRSALVTGGGDVRVGEAPPGKSAWLIASKGRNTVKELVDKELLISDKAVSTSGDTYRFLEWEGKRYSHIIDPRTGMGIEHQQFTQVMGPRSTLADALATAANVLSPVERNHLAKKFPKYLIVQY</sequence>
<protein>
    <recommendedName>
        <fullName evidence="2 10">FAD:protein FMN transferase</fullName>
        <ecNumber evidence="1 10">2.7.1.180</ecNumber>
    </recommendedName>
    <alternativeName>
        <fullName evidence="8 10">Flavin transferase</fullName>
    </alternativeName>
</protein>
<comment type="cofactor">
    <cofactor evidence="11">
        <name>Mg(2+)</name>
        <dbReference type="ChEBI" id="CHEBI:18420"/>
    </cofactor>
    <cofactor evidence="11">
        <name>Mn(2+)</name>
        <dbReference type="ChEBI" id="CHEBI:29035"/>
    </cofactor>
    <text evidence="11">Magnesium. Can also use manganese.</text>
</comment>
<comment type="catalytic activity">
    <reaction evidence="9 10">
        <text>L-threonyl-[protein] + FAD = FMN-L-threonyl-[protein] + AMP + H(+)</text>
        <dbReference type="Rhea" id="RHEA:36847"/>
        <dbReference type="Rhea" id="RHEA-COMP:11060"/>
        <dbReference type="Rhea" id="RHEA-COMP:11061"/>
        <dbReference type="ChEBI" id="CHEBI:15378"/>
        <dbReference type="ChEBI" id="CHEBI:30013"/>
        <dbReference type="ChEBI" id="CHEBI:57692"/>
        <dbReference type="ChEBI" id="CHEBI:74257"/>
        <dbReference type="ChEBI" id="CHEBI:456215"/>
        <dbReference type="EC" id="2.7.1.180"/>
    </reaction>
</comment>
<proteinExistence type="inferred from homology"/>
<name>F4L3K7_HALH1</name>
<dbReference type="GO" id="GO:0016740">
    <property type="term" value="F:transferase activity"/>
    <property type="evidence" value="ECO:0007669"/>
    <property type="project" value="UniProtKB-UniRule"/>
</dbReference>
<dbReference type="AlphaFoldDB" id="F4L3K7"/>
<dbReference type="GO" id="GO:0046872">
    <property type="term" value="F:metal ion binding"/>
    <property type="evidence" value="ECO:0007669"/>
    <property type="project" value="UniProtKB-UniRule"/>
</dbReference>
<keyword evidence="6 10" id="KW-0274">FAD</keyword>
<feature type="binding site" evidence="11">
    <location>
        <position position="283"/>
    </location>
    <ligand>
        <name>Mg(2+)</name>
        <dbReference type="ChEBI" id="CHEBI:18420"/>
    </ligand>
</feature>
<evidence type="ECO:0000256" key="5">
    <source>
        <dbReference type="ARBA" id="ARBA00022723"/>
    </source>
</evidence>
<evidence type="ECO:0000313" key="12">
    <source>
        <dbReference type="EMBL" id="AEE53957.1"/>
    </source>
</evidence>
<evidence type="ECO:0000256" key="9">
    <source>
        <dbReference type="ARBA" id="ARBA00048540"/>
    </source>
</evidence>
<keyword evidence="5 10" id="KW-0479">Metal-binding</keyword>
<dbReference type="PANTHER" id="PTHR30040:SF2">
    <property type="entry name" value="FAD:PROTEIN FMN TRANSFERASE"/>
    <property type="match status" value="1"/>
</dbReference>
<dbReference type="EC" id="2.7.1.180" evidence="1 10"/>
<evidence type="ECO:0000256" key="3">
    <source>
        <dbReference type="ARBA" id="ARBA00022630"/>
    </source>
</evidence>
<dbReference type="PIRSF" id="PIRSF006268">
    <property type="entry name" value="ApbE"/>
    <property type="match status" value="1"/>
</dbReference>
<feature type="binding site" evidence="11">
    <location>
        <position position="279"/>
    </location>
    <ligand>
        <name>Mg(2+)</name>
        <dbReference type="ChEBI" id="CHEBI:18420"/>
    </ligand>
</feature>